<organism evidence="1 2">
    <name type="scientific">Armillaria solidipes</name>
    <dbReference type="NCBI Taxonomy" id="1076256"/>
    <lineage>
        <taxon>Eukaryota</taxon>
        <taxon>Fungi</taxon>
        <taxon>Dikarya</taxon>
        <taxon>Basidiomycota</taxon>
        <taxon>Agaricomycotina</taxon>
        <taxon>Agaricomycetes</taxon>
        <taxon>Agaricomycetidae</taxon>
        <taxon>Agaricales</taxon>
        <taxon>Marasmiineae</taxon>
        <taxon>Physalacriaceae</taxon>
        <taxon>Armillaria</taxon>
    </lineage>
</organism>
<dbReference type="EMBL" id="KZ293433">
    <property type="protein sequence ID" value="PBK68165.1"/>
    <property type="molecule type" value="Genomic_DNA"/>
</dbReference>
<dbReference type="AlphaFoldDB" id="A0A2H3BBD5"/>
<keyword evidence="2" id="KW-1185">Reference proteome</keyword>
<gene>
    <name evidence="1" type="ORF">ARMSODRAFT_209073</name>
</gene>
<dbReference type="Proteomes" id="UP000218334">
    <property type="component" value="Unassembled WGS sequence"/>
</dbReference>
<sequence length="166" mass="18417">MISACIQAELPFTCLVLRPLPCLVDSLPFAKQAGSICLLTTSTKDQRLYLSCLSSALTSISTLPTDLAEGPRMIFSVPGPRFQCEGRREPSQSRRRRMKRCHGDMHVSVMLTSEINTAIKFLLKFCIGPITCLIGLEGTFQKIFEGRKGRIHEYSKEGRVGHVGIT</sequence>
<proteinExistence type="predicted"/>
<name>A0A2H3BBD5_9AGAR</name>
<evidence type="ECO:0000313" key="2">
    <source>
        <dbReference type="Proteomes" id="UP000218334"/>
    </source>
</evidence>
<reference evidence="2" key="1">
    <citation type="journal article" date="2017" name="Nat. Ecol. Evol.">
        <title>Genome expansion and lineage-specific genetic innovations in the forest pathogenic fungi Armillaria.</title>
        <authorList>
            <person name="Sipos G."/>
            <person name="Prasanna A.N."/>
            <person name="Walter M.C."/>
            <person name="O'Connor E."/>
            <person name="Balint B."/>
            <person name="Krizsan K."/>
            <person name="Kiss B."/>
            <person name="Hess J."/>
            <person name="Varga T."/>
            <person name="Slot J."/>
            <person name="Riley R."/>
            <person name="Boka B."/>
            <person name="Rigling D."/>
            <person name="Barry K."/>
            <person name="Lee J."/>
            <person name="Mihaltcheva S."/>
            <person name="LaButti K."/>
            <person name="Lipzen A."/>
            <person name="Waldron R."/>
            <person name="Moloney N.M."/>
            <person name="Sperisen C."/>
            <person name="Kredics L."/>
            <person name="Vagvoelgyi C."/>
            <person name="Patrignani A."/>
            <person name="Fitzpatrick D."/>
            <person name="Nagy I."/>
            <person name="Doyle S."/>
            <person name="Anderson J.B."/>
            <person name="Grigoriev I.V."/>
            <person name="Gueldener U."/>
            <person name="Muensterkoetter M."/>
            <person name="Nagy L.G."/>
        </authorList>
    </citation>
    <scope>NUCLEOTIDE SEQUENCE [LARGE SCALE GENOMIC DNA]</scope>
    <source>
        <strain evidence="2">28-4</strain>
    </source>
</reference>
<accession>A0A2H3BBD5</accession>
<evidence type="ECO:0000313" key="1">
    <source>
        <dbReference type="EMBL" id="PBK68165.1"/>
    </source>
</evidence>
<protein>
    <submittedName>
        <fullName evidence="1">Uncharacterized protein</fullName>
    </submittedName>
</protein>